<comment type="caution">
    <text evidence="1">The sequence shown here is derived from an EMBL/GenBank/DDBJ whole genome shotgun (WGS) entry which is preliminary data.</text>
</comment>
<organism evidence="1 2">
    <name type="scientific">Clostridium frigoriphilum</name>
    <dbReference type="NCBI Taxonomy" id="443253"/>
    <lineage>
        <taxon>Bacteria</taxon>
        <taxon>Bacillati</taxon>
        <taxon>Bacillota</taxon>
        <taxon>Clostridia</taxon>
        <taxon>Eubacteriales</taxon>
        <taxon>Clostridiaceae</taxon>
        <taxon>Clostridium</taxon>
    </lineage>
</organism>
<proteinExistence type="predicted"/>
<keyword evidence="2" id="KW-1185">Reference proteome</keyword>
<dbReference type="RefSeq" id="WP_216252130.1">
    <property type="nucleotide sequence ID" value="NZ_JAZHFS010000013.1"/>
</dbReference>
<dbReference type="Proteomes" id="UP001498469">
    <property type="component" value="Unassembled WGS sequence"/>
</dbReference>
<evidence type="ECO:0000313" key="1">
    <source>
        <dbReference type="EMBL" id="MEF2113460.1"/>
    </source>
</evidence>
<sequence>MTKQELSQLYYLNREIEQLKNRIAELECIATSTSSVITGMPHASGVSDKVGKYAAEIADLKELLDLNLRKCFYELNRLNRYIESIEDSQMRMILSLRHINGLCWDQVAVSIGGGNSDKSVQMMVNRFLKKN</sequence>
<protein>
    <submittedName>
        <fullName evidence="1">Uncharacterized protein</fullName>
    </submittedName>
</protein>
<name>A0ABU7UPZ4_9CLOT</name>
<accession>A0ABU7UPZ4</accession>
<reference evidence="1 2" key="1">
    <citation type="submission" date="2023-11" db="EMBL/GenBank/DDBJ databases">
        <title>Draft genome sequence of a psychrophilic Clostridium strain from permafrost water brine.</title>
        <authorList>
            <person name="Shcherbakova V.A."/>
            <person name="Trubitsyn V.E."/>
            <person name="Zakharyuk A.G."/>
        </authorList>
    </citation>
    <scope>NUCLEOTIDE SEQUENCE [LARGE SCALE GENOMIC DNA]</scope>
    <source>
        <strain evidence="1 2">14F</strain>
    </source>
</reference>
<gene>
    <name evidence="1" type="ORF">SJI18_14215</name>
</gene>
<evidence type="ECO:0000313" key="2">
    <source>
        <dbReference type="Proteomes" id="UP001498469"/>
    </source>
</evidence>
<dbReference type="EMBL" id="JAZHFS010000013">
    <property type="protein sequence ID" value="MEF2113460.1"/>
    <property type="molecule type" value="Genomic_DNA"/>
</dbReference>